<evidence type="ECO:0000313" key="2">
    <source>
        <dbReference type="Proteomes" id="UP000698222"/>
    </source>
</evidence>
<organism evidence="1 2">
    <name type="scientific">Brachybacterium fresconis</name>
    <dbReference type="NCBI Taxonomy" id="173363"/>
    <lineage>
        <taxon>Bacteria</taxon>
        <taxon>Bacillati</taxon>
        <taxon>Actinomycetota</taxon>
        <taxon>Actinomycetes</taxon>
        <taxon>Micrococcales</taxon>
        <taxon>Dermabacteraceae</taxon>
        <taxon>Brachybacterium</taxon>
    </lineage>
</organism>
<sequence>MDEDVDPVGPAGEAACWLGLLCPECGAVPEGDGTRDPSVPCWRCGFVRAQSTEDGERPGDP</sequence>
<accession>A0ABS4YKV7</accession>
<keyword evidence="2" id="KW-1185">Reference proteome</keyword>
<dbReference type="Proteomes" id="UP000698222">
    <property type="component" value="Unassembled WGS sequence"/>
</dbReference>
<dbReference type="RefSeq" id="WP_209891222.1">
    <property type="nucleotide sequence ID" value="NZ_BAAAJV010000014.1"/>
</dbReference>
<evidence type="ECO:0008006" key="3">
    <source>
        <dbReference type="Google" id="ProtNLM"/>
    </source>
</evidence>
<protein>
    <recommendedName>
        <fullName evidence="3">Small CPxCG-related zinc finger protein</fullName>
    </recommendedName>
</protein>
<reference evidence="1 2" key="1">
    <citation type="submission" date="2021-03" db="EMBL/GenBank/DDBJ databases">
        <title>Sequencing the genomes of 1000 actinobacteria strains.</title>
        <authorList>
            <person name="Klenk H.-P."/>
        </authorList>
    </citation>
    <scope>NUCLEOTIDE SEQUENCE [LARGE SCALE GENOMIC DNA]</scope>
    <source>
        <strain evidence="1 2">DSM 14564</strain>
    </source>
</reference>
<comment type="caution">
    <text evidence="1">The sequence shown here is derived from an EMBL/GenBank/DDBJ whole genome shotgun (WGS) entry which is preliminary data.</text>
</comment>
<evidence type="ECO:0000313" key="1">
    <source>
        <dbReference type="EMBL" id="MBP2409369.1"/>
    </source>
</evidence>
<dbReference type="EMBL" id="JAGIOC010000001">
    <property type="protein sequence ID" value="MBP2409369.1"/>
    <property type="molecule type" value="Genomic_DNA"/>
</dbReference>
<gene>
    <name evidence="1" type="ORF">JOF44_002272</name>
</gene>
<name>A0ABS4YKV7_9MICO</name>
<proteinExistence type="predicted"/>